<evidence type="ECO:0000313" key="2">
    <source>
        <dbReference type="Proteomes" id="UP000467252"/>
    </source>
</evidence>
<evidence type="ECO:0000313" key="1">
    <source>
        <dbReference type="EMBL" id="BBY82217.1"/>
    </source>
</evidence>
<dbReference type="EMBL" id="AP022599">
    <property type="protein sequence ID" value="BBY82217.1"/>
    <property type="molecule type" value="Genomic_DNA"/>
</dbReference>
<proteinExistence type="predicted"/>
<dbReference type="AlphaFoldDB" id="A0A7I7ULN0"/>
<name>A0A7I7ULN0_MYCPV</name>
<accession>A0A7I7ULN0</accession>
<reference evidence="1 2" key="1">
    <citation type="journal article" date="2019" name="Emerg. Microbes Infect.">
        <title>Comprehensive subspecies identification of 175 nontuberculous mycobacteria species based on 7547 genomic profiles.</title>
        <authorList>
            <person name="Matsumoto Y."/>
            <person name="Kinjo T."/>
            <person name="Motooka D."/>
            <person name="Nabeya D."/>
            <person name="Jung N."/>
            <person name="Uechi K."/>
            <person name="Horii T."/>
            <person name="Iida T."/>
            <person name="Fujita J."/>
            <person name="Nakamura S."/>
        </authorList>
    </citation>
    <scope>NUCLEOTIDE SEQUENCE [LARGE SCALE GENOMIC DNA]</scope>
    <source>
        <strain evidence="1 2">JCM 6370</strain>
    </source>
</reference>
<keyword evidence="2" id="KW-1185">Reference proteome</keyword>
<organism evidence="1 2">
    <name type="scientific">Mycolicibacterium pulveris</name>
    <name type="common">Mycobacterium pulveris</name>
    <dbReference type="NCBI Taxonomy" id="36813"/>
    <lineage>
        <taxon>Bacteria</taxon>
        <taxon>Bacillati</taxon>
        <taxon>Actinomycetota</taxon>
        <taxon>Actinomycetes</taxon>
        <taxon>Mycobacteriales</taxon>
        <taxon>Mycobacteriaceae</taxon>
        <taxon>Mycolicibacterium</taxon>
    </lineage>
</organism>
<protein>
    <recommendedName>
        <fullName evidence="3">DUF2802 domain-containing protein</fullName>
    </recommendedName>
</protein>
<sequence>MDRKTRTDNADAERELANMADGVILTRALAGIAEVKVWKLETLSAAGDDIDDHERVEASAELTMSLCTYSKQVKQMVDSGQSLADIAHLTGLEVDELRLAVSYAP</sequence>
<dbReference type="Proteomes" id="UP000467252">
    <property type="component" value="Chromosome"/>
</dbReference>
<evidence type="ECO:0008006" key="3">
    <source>
        <dbReference type="Google" id="ProtNLM"/>
    </source>
</evidence>
<gene>
    <name evidence="1" type="ORF">MPUL_33750</name>
</gene>
<dbReference type="RefSeq" id="WP_163902130.1">
    <property type="nucleotide sequence ID" value="NZ_AP022599.1"/>
</dbReference>